<dbReference type="EMBL" id="QFQD01000030">
    <property type="protein sequence ID" value="PZQ82613.1"/>
    <property type="molecule type" value="Genomic_DNA"/>
</dbReference>
<dbReference type="InterPro" id="IPR053714">
    <property type="entry name" value="Iso_Racemase_Enz_sf"/>
</dbReference>
<evidence type="ECO:0008006" key="4">
    <source>
        <dbReference type="Google" id="ProtNLM"/>
    </source>
</evidence>
<protein>
    <recommendedName>
        <fullName evidence="4">Asp/Glu racemase</fullName>
    </recommendedName>
</protein>
<evidence type="ECO:0000313" key="3">
    <source>
        <dbReference type="Proteomes" id="UP000248887"/>
    </source>
</evidence>
<dbReference type="InterPro" id="IPR052186">
    <property type="entry name" value="Hydantoin_racemase-like"/>
</dbReference>
<gene>
    <name evidence="2" type="ORF">DI549_10535</name>
</gene>
<comment type="similarity">
    <text evidence="1">Belongs to the HyuE racemase family.</text>
</comment>
<proteinExistence type="inferred from homology"/>
<sequence>MGRQLPDEPGAGRRERLGGRLANLQDGLRRRPMHIRVIVPVLDSKELVGKAEAEYRSFAGEGVEISAVPLGRGTNSIEAEFDSALAAPEVMRLAREAEADGVDACTIACFTDPGLAGARELVSIPIVGEGEAALHMAAMLSNRFTVFITEKPLFPLIRRVVARYGLERNLASVRAAGASVLALDEGCLAHIIAESIDAVERDGAEAFVMGCTGTGFDMAQAVEEALHRHFGAAIPVIDPGKVALHFARAMVATGLKPSKLAYPTPAFARDEYAFA</sequence>
<dbReference type="Proteomes" id="UP000248887">
    <property type="component" value="Unassembled WGS sequence"/>
</dbReference>
<reference evidence="2 3" key="1">
    <citation type="submission" date="2017-08" db="EMBL/GenBank/DDBJ databases">
        <title>Infants hospitalized years apart are colonized by the same room-sourced microbial strains.</title>
        <authorList>
            <person name="Brooks B."/>
            <person name="Olm M.R."/>
            <person name="Firek B.A."/>
            <person name="Baker R."/>
            <person name="Thomas B.C."/>
            <person name="Morowitz M.J."/>
            <person name="Banfield J.F."/>
        </authorList>
    </citation>
    <scope>NUCLEOTIDE SEQUENCE [LARGE SCALE GENOMIC DNA]</scope>
    <source>
        <strain evidence="2">S2_005_001_R2_27</strain>
    </source>
</reference>
<dbReference type="Pfam" id="PF01177">
    <property type="entry name" value="Asp_Glu_race"/>
    <property type="match status" value="1"/>
</dbReference>
<comment type="caution">
    <text evidence="2">The sequence shown here is derived from an EMBL/GenBank/DDBJ whole genome shotgun (WGS) entry which is preliminary data.</text>
</comment>
<evidence type="ECO:0000313" key="2">
    <source>
        <dbReference type="EMBL" id="PZQ82613.1"/>
    </source>
</evidence>
<dbReference type="AlphaFoldDB" id="A0A2W5SSY9"/>
<dbReference type="PANTHER" id="PTHR28047:SF5">
    <property type="entry name" value="PROTEIN DCG1"/>
    <property type="match status" value="1"/>
</dbReference>
<name>A0A2W5SSY9_ANCNO</name>
<dbReference type="GO" id="GO:0047661">
    <property type="term" value="F:amino-acid racemase activity"/>
    <property type="evidence" value="ECO:0007669"/>
    <property type="project" value="InterPro"/>
</dbReference>
<organism evidence="2 3">
    <name type="scientific">Ancylobacter novellus</name>
    <name type="common">Thiobacillus novellus</name>
    <dbReference type="NCBI Taxonomy" id="921"/>
    <lineage>
        <taxon>Bacteria</taxon>
        <taxon>Pseudomonadati</taxon>
        <taxon>Pseudomonadota</taxon>
        <taxon>Alphaproteobacteria</taxon>
        <taxon>Hyphomicrobiales</taxon>
        <taxon>Xanthobacteraceae</taxon>
        <taxon>Ancylobacter</taxon>
    </lineage>
</organism>
<accession>A0A2W5SSY9</accession>
<evidence type="ECO:0000256" key="1">
    <source>
        <dbReference type="ARBA" id="ARBA00038414"/>
    </source>
</evidence>
<dbReference type="InterPro" id="IPR015942">
    <property type="entry name" value="Asp/Glu/hydantoin_racemase"/>
</dbReference>
<dbReference type="Gene3D" id="3.40.50.12500">
    <property type="match status" value="1"/>
</dbReference>
<dbReference type="PANTHER" id="PTHR28047">
    <property type="entry name" value="PROTEIN DCG1"/>
    <property type="match status" value="1"/>
</dbReference>